<dbReference type="PROSITE" id="PS50222">
    <property type="entry name" value="EF_HAND_2"/>
    <property type="match status" value="2"/>
</dbReference>
<dbReference type="SMART" id="SM00054">
    <property type="entry name" value="EFh"/>
    <property type="match status" value="2"/>
</dbReference>
<dbReference type="Pfam" id="PF13202">
    <property type="entry name" value="EF-hand_5"/>
    <property type="match status" value="2"/>
</dbReference>
<dbReference type="PROSITE" id="PS00018">
    <property type="entry name" value="EF_HAND_1"/>
    <property type="match status" value="2"/>
</dbReference>
<gene>
    <name evidence="3" type="primary">RvY_01286-1</name>
    <name evidence="3" type="synonym">RvY_01286.1</name>
    <name evidence="3" type="ORF">RvY_01286</name>
</gene>
<proteinExistence type="predicted"/>
<dbReference type="AlphaFoldDB" id="A0A1D1UR23"/>
<keyword evidence="1" id="KW-0106">Calcium</keyword>
<evidence type="ECO:0000259" key="2">
    <source>
        <dbReference type="PROSITE" id="PS50222"/>
    </source>
</evidence>
<dbReference type="GO" id="GO:0005509">
    <property type="term" value="F:calcium ion binding"/>
    <property type="evidence" value="ECO:0007669"/>
    <property type="project" value="InterPro"/>
</dbReference>
<accession>A0A1D1UR23</accession>
<dbReference type="SUPFAM" id="SSF47473">
    <property type="entry name" value="EF-hand"/>
    <property type="match status" value="1"/>
</dbReference>
<dbReference type="Proteomes" id="UP000186922">
    <property type="component" value="Unassembled WGS sequence"/>
</dbReference>
<name>A0A1D1UR23_RAMVA</name>
<dbReference type="InterPro" id="IPR011992">
    <property type="entry name" value="EF-hand-dom_pair"/>
</dbReference>
<evidence type="ECO:0000313" key="3">
    <source>
        <dbReference type="EMBL" id="GAU88618.1"/>
    </source>
</evidence>
<dbReference type="Gene3D" id="1.10.238.10">
    <property type="entry name" value="EF-hand"/>
    <property type="match status" value="1"/>
</dbReference>
<dbReference type="CDD" id="cd00051">
    <property type="entry name" value="EFh"/>
    <property type="match status" value="1"/>
</dbReference>
<reference evidence="3 4" key="1">
    <citation type="journal article" date="2016" name="Nat. Commun.">
        <title>Extremotolerant tardigrade genome and improved radiotolerance of human cultured cells by tardigrade-unique protein.</title>
        <authorList>
            <person name="Hashimoto T."/>
            <person name="Horikawa D.D."/>
            <person name="Saito Y."/>
            <person name="Kuwahara H."/>
            <person name="Kozuka-Hata H."/>
            <person name="Shin-I T."/>
            <person name="Minakuchi Y."/>
            <person name="Ohishi K."/>
            <person name="Motoyama A."/>
            <person name="Aizu T."/>
            <person name="Enomoto A."/>
            <person name="Kondo K."/>
            <person name="Tanaka S."/>
            <person name="Hara Y."/>
            <person name="Koshikawa S."/>
            <person name="Sagara H."/>
            <person name="Miura T."/>
            <person name="Yokobori S."/>
            <person name="Miyagawa K."/>
            <person name="Suzuki Y."/>
            <person name="Kubo T."/>
            <person name="Oyama M."/>
            <person name="Kohara Y."/>
            <person name="Fujiyama A."/>
            <person name="Arakawa K."/>
            <person name="Katayama T."/>
            <person name="Toyoda A."/>
            <person name="Kunieda T."/>
        </authorList>
    </citation>
    <scope>NUCLEOTIDE SEQUENCE [LARGE SCALE GENOMIC DNA]</scope>
    <source>
        <strain evidence="3 4">YOKOZUNA-1</strain>
    </source>
</reference>
<protein>
    <recommendedName>
        <fullName evidence="2">EF-hand domain-containing protein</fullName>
    </recommendedName>
</protein>
<dbReference type="InterPro" id="IPR018247">
    <property type="entry name" value="EF_Hand_1_Ca_BS"/>
</dbReference>
<dbReference type="EMBL" id="BDGG01000001">
    <property type="protein sequence ID" value="GAU88618.1"/>
    <property type="molecule type" value="Genomic_DNA"/>
</dbReference>
<feature type="domain" description="EF-hand" evidence="2">
    <location>
        <begin position="87"/>
        <end position="122"/>
    </location>
</feature>
<evidence type="ECO:0000313" key="4">
    <source>
        <dbReference type="Proteomes" id="UP000186922"/>
    </source>
</evidence>
<comment type="caution">
    <text evidence="3">The sequence shown here is derived from an EMBL/GenBank/DDBJ whole genome shotgun (WGS) entry which is preliminary data.</text>
</comment>
<organism evidence="3 4">
    <name type="scientific">Ramazzottius varieornatus</name>
    <name type="common">Water bear</name>
    <name type="synonym">Tardigrade</name>
    <dbReference type="NCBI Taxonomy" id="947166"/>
    <lineage>
        <taxon>Eukaryota</taxon>
        <taxon>Metazoa</taxon>
        <taxon>Ecdysozoa</taxon>
        <taxon>Tardigrada</taxon>
        <taxon>Eutardigrada</taxon>
        <taxon>Parachela</taxon>
        <taxon>Hypsibioidea</taxon>
        <taxon>Ramazzottiidae</taxon>
        <taxon>Ramazzottius</taxon>
    </lineage>
</organism>
<feature type="domain" description="EF-hand" evidence="2">
    <location>
        <begin position="132"/>
        <end position="167"/>
    </location>
</feature>
<evidence type="ECO:0000256" key="1">
    <source>
        <dbReference type="ARBA" id="ARBA00022837"/>
    </source>
</evidence>
<dbReference type="OrthoDB" id="10038259at2759"/>
<dbReference type="InterPro" id="IPR002048">
    <property type="entry name" value="EF_hand_dom"/>
</dbReference>
<sequence length="235" mass="27054">MLQFDTNLLCIPKLGASKMSSRQGRTSSPLMSDFPRFKALWFFKSVLDADGNGYTNEEDFVRIALVHAVMFCKGAYFKDIYDMYIRNYQEMWSELARAADTNQDGVITFQEWHSYVTTLRSRVRSFEDLPEFLKKMIENHFSNYDENHDGQIDINEYRLYLCGKNMDLKLATDCFQTLLTGKDQARGTINKKEFCALMFDFLFSTQPNSGGTYICGPLQSVKSTVIDVYTHLAGV</sequence>
<keyword evidence="4" id="KW-1185">Reference proteome</keyword>